<proteinExistence type="predicted"/>
<evidence type="ECO:0000256" key="5">
    <source>
        <dbReference type="ARBA" id="ARBA00023136"/>
    </source>
</evidence>
<evidence type="ECO:0000256" key="2">
    <source>
        <dbReference type="ARBA" id="ARBA00022692"/>
    </source>
</evidence>
<evidence type="ECO:0000313" key="8">
    <source>
        <dbReference type="Proteomes" id="UP000474565"/>
    </source>
</evidence>
<comment type="caution">
    <text evidence="7">The sequence shown here is derived from an EMBL/GenBank/DDBJ whole genome shotgun (WGS) entry which is preliminary data.</text>
</comment>
<feature type="transmembrane region" description="Helical" evidence="6">
    <location>
        <begin position="27"/>
        <end position="48"/>
    </location>
</feature>
<feature type="transmembrane region" description="Helical" evidence="6">
    <location>
        <begin position="68"/>
        <end position="89"/>
    </location>
</feature>
<keyword evidence="2 6" id="KW-0812">Transmembrane</keyword>
<comment type="subcellular location">
    <subcellularLocation>
        <location evidence="1">Host membrane</location>
    </subcellularLocation>
</comment>
<dbReference type="Proteomes" id="UP000474565">
    <property type="component" value="Unassembled WGS sequence"/>
</dbReference>
<sequence length="103" mass="11162">MPLLAQFLWTVFGGAVQWLAKFLTQKVAIAVVLIGIATALFIALYLALRTLISGALVSVSGTRPLNVAVSRIFAGMTCVILGLVGMFRVEHRCMSYSRIWCTG</sequence>
<accession>A0A6L8MSL5</accession>
<dbReference type="AlphaFoldDB" id="A0A6L8MSL5"/>
<name>A0A6L8MSL5_9BURK</name>
<dbReference type="Pfam" id="PF17537">
    <property type="entry name" value="DUF5455"/>
    <property type="match status" value="1"/>
</dbReference>
<evidence type="ECO:0000256" key="1">
    <source>
        <dbReference type="ARBA" id="ARBA00004551"/>
    </source>
</evidence>
<evidence type="ECO:0000256" key="3">
    <source>
        <dbReference type="ARBA" id="ARBA00022870"/>
    </source>
</evidence>
<evidence type="ECO:0000313" key="7">
    <source>
        <dbReference type="EMBL" id="MYM85037.1"/>
    </source>
</evidence>
<organism evidence="7 8">
    <name type="scientific">Duganella lactea</name>
    <dbReference type="NCBI Taxonomy" id="2692173"/>
    <lineage>
        <taxon>Bacteria</taxon>
        <taxon>Pseudomonadati</taxon>
        <taxon>Pseudomonadota</taxon>
        <taxon>Betaproteobacteria</taxon>
        <taxon>Burkholderiales</taxon>
        <taxon>Oxalobacteraceae</taxon>
        <taxon>Telluria group</taxon>
        <taxon>Duganella</taxon>
    </lineage>
</organism>
<evidence type="ECO:0000256" key="6">
    <source>
        <dbReference type="SAM" id="Phobius"/>
    </source>
</evidence>
<keyword evidence="3" id="KW-1043">Host membrane</keyword>
<keyword evidence="4 6" id="KW-1133">Transmembrane helix</keyword>
<keyword evidence="5 6" id="KW-0472">Membrane</keyword>
<gene>
    <name evidence="7" type="ORF">GTP44_24205</name>
</gene>
<reference evidence="7 8" key="1">
    <citation type="submission" date="2019-12" db="EMBL/GenBank/DDBJ databases">
        <title>Novel species isolated from a subtropical stream in China.</title>
        <authorList>
            <person name="Lu H."/>
        </authorList>
    </citation>
    <scope>NUCLEOTIDE SEQUENCE [LARGE SCALE GENOMIC DNA]</scope>
    <source>
        <strain evidence="7 8">FT50W</strain>
    </source>
</reference>
<dbReference type="EMBL" id="WWCP01000046">
    <property type="protein sequence ID" value="MYM85037.1"/>
    <property type="molecule type" value="Genomic_DNA"/>
</dbReference>
<dbReference type="InterPro" id="IPR035210">
    <property type="entry name" value="DUF5455"/>
</dbReference>
<evidence type="ECO:0000256" key="4">
    <source>
        <dbReference type="ARBA" id="ARBA00022989"/>
    </source>
</evidence>
<dbReference type="GO" id="GO:0033644">
    <property type="term" value="C:host cell membrane"/>
    <property type="evidence" value="ECO:0007669"/>
    <property type="project" value="UniProtKB-SubCell"/>
</dbReference>
<protein>
    <submittedName>
        <fullName evidence="7">Uncharacterized protein</fullName>
    </submittedName>
</protein>